<evidence type="ECO:0000313" key="3">
    <source>
        <dbReference type="Proteomes" id="UP000664360"/>
    </source>
</evidence>
<feature type="transmembrane region" description="Helical" evidence="1">
    <location>
        <begin position="161"/>
        <end position="177"/>
    </location>
</feature>
<organism evidence="2 3">
    <name type="scientific">Candidatus Enterococcus mangumiae</name>
    <dbReference type="NCBI Taxonomy" id="2230878"/>
    <lineage>
        <taxon>Bacteria</taxon>
        <taxon>Bacillati</taxon>
        <taxon>Bacillota</taxon>
        <taxon>Bacilli</taxon>
        <taxon>Lactobacillales</taxon>
        <taxon>Enterococcaceae</taxon>
        <taxon>Enterococcus</taxon>
    </lineage>
</organism>
<feature type="transmembrane region" description="Helical" evidence="1">
    <location>
        <begin position="20"/>
        <end position="46"/>
    </location>
</feature>
<evidence type="ECO:0000313" key="2">
    <source>
        <dbReference type="EMBL" id="WYJ79111.1"/>
    </source>
</evidence>
<sequence>MKLVETKWYGQLIQISDHILLGILWVVVSLPLVTVVSATTGVFTTLDKWKSGESGQVCYWFLQGFKRKFILQTLMSALTIIIFFSINRMFQESDVLLVISGYMATMVFTMFLLSWSYRLAKDETISLKQLFQESTLWVLFNFLRNLLCCGVLLVFMVLVFMFPPIIFVLAGGVWWLIDQLMGSRKRKGVWQ</sequence>
<name>A0ABZ2STN3_9ENTE</name>
<protein>
    <recommendedName>
        <fullName evidence="4">DUF624 domain-containing protein</fullName>
    </recommendedName>
</protein>
<proteinExistence type="predicted"/>
<keyword evidence="1" id="KW-0812">Transmembrane</keyword>
<dbReference type="Proteomes" id="UP000664360">
    <property type="component" value="Chromosome"/>
</dbReference>
<dbReference type="EMBL" id="CP147250">
    <property type="protein sequence ID" value="WYJ79111.1"/>
    <property type="molecule type" value="Genomic_DNA"/>
</dbReference>
<dbReference type="Pfam" id="PF04854">
    <property type="entry name" value="DUF624"/>
    <property type="match status" value="1"/>
</dbReference>
<reference evidence="2 3" key="1">
    <citation type="submission" date="2021-03" db="EMBL/GenBank/DDBJ databases">
        <authorList>
            <person name="Gilmore M.S."/>
            <person name="Schwartzman J."/>
            <person name="Van Tyne D."/>
            <person name="Martin M."/>
            <person name="Earl A.M."/>
            <person name="Manson A.L."/>
            <person name="Straub T."/>
            <person name="Salamzade R."/>
            <person name="Saavedra J."/>
            <person name="Lebreton F."/>
            <person name="Prichula J."/>
            <person name="Schaufler K."/>
            <person name="Gaca A."/>
            <person name="Sgardioli B."/>
            <person name="Wagenaar J."/>
            <person name="Strong T."/>
        </authorList>
    </citation>
    <scope>NUCLEOTIDE SEQUENCE [LARGE SCALE GENOMIC DNA]</scope>
    <source>
        <strain evidence="2 3">DIV1094</strain>
    </source>
</reference>
<keyword evidence="1" id="KW-0472">Membrane</keyword>
<feature type="transmembrane region" description="Helical" evidence="1">
    <location>
        <begin position="96"/>
        <end position="115"/>
    </location>
</feature>
<keyword evidence="3" id="KW-1185">Reference proteome</keyword>
<evidence type="ECO:0000256" key="1">
    <source>
        <dbReference type="SAM" id="Phobius"/>
    </source>
</evidence>
<feature type="transmembrane region" description="Helical" evidence="1">
    <location>
        <begin position="69"/>
        <end position="90"/>
    </location>
</feature>
<gene>
    <name evidence="2" type="ORF">DOK79_000619</name>
</gene>
<keyword evidence="1" id="KW-1133">Transmembrane helix</keyword>
<dbReference type="RefSeq" id="WP_206856871.1">
    <property type="nucleotide sequence ID" value="NZ_CP147250.1"/>
</dbReference>
<reference evidence="2 3" key="2">
    <citation type="submission" date="2024-03" db="EMBL/GenBank/DDBJ databases">
        <title>The Genome Sequence of Enterococcus sp. DIV1094.</title>
        <authorList>
            <consortium name="The Broad Institute Genomics Platform"/>
            <consortium name="The Broad Institute Microbial Omics Core"/>
            <consortium name="The Broad Institute Genomic Center for Infectious Diseases"/>
            <person name="Earl A."/>
            <person name="Manson A."/>
            <person name="Gilmore M."/>
            <person name="Schwartman J."/>
            <person name="Shea T."/>
            <person name="Abouelleil A."/>
            <person name="Cao P."/>
            <person name="Chapman S."/>
            <person name="Cusick C."/>
            <person name="Young S."/>
            <person name="Neafsey D."/>
            <person name="Nusbaum C."/>
            <person name="Birren B."/>
        </authorList>
    </citation>
    <scope>NUCLEOTIDE SEQUENCE [LARGE SCALE GENOMIC DNA]</scope>
    <source>
        <strain evidence="2 3">DIV1094</strain>
    </source>
</reference>
<evidence type="ECO:0008006" key="4">
    <source>
        <dbReference type="Google" id="ProtNLM"/>
    </source>
</evidence>
<dbReference type="InterPro" id="IPR006938">
    <property type="entry name" value="DUF624"/>
</dbReference>
<accession>A0ABZ2STN3</accession>